<keyword evidence="1" id="KW-1133">Transmembrane helix</keyword>
<gene>
    <name evidence="2" type="ORF">BDA99DRAFT_340140</name>
</gene>
<feature type="transmembrane region" description="Helical" evidence="1">
    <location>
        <begin position="61"/>
        <end position="89"/>
    </location>
</feature>
<keyword evidence="1" id="KW-0812">Transmembrane</keyword>
<evidence type="ECO:0000256" key="1">
    <source>
        <dbReference type="SAM" id="Phobius"/>
    </source>
</evidence>
<dbReference type="EMBL" id="JAIXMP010000008">
    <property type="protein sequence ID" value="KAI9269028.1"/>
    <property type="molecule type" value="Genomic_DNA"/>
</dbReference>
<reference evidence="2" key="2">
    <citation type="submission" date="2023-02" db="EMBL/GenBank/DDBJ databases">
        <authorList>
            <consortium name="DOE Joint Genome Institute"/>
            <person name="Mondo S.J."/>
            <person name="Chang Y."/>
            <person name="Wang Y."/>
            <person name="Ahrendt S."/>
            <person name="Andreopoulos W."/>
            <person name="Barry K."/>
            <person name="Beard J."/>
            <person name="Benny G.L."/>
            <person name="Blankenship S."/>
            <person name="Bonito G."/>
            <person name="Cuomo C."/>
            <person name="Desiro A."/>
            <person name="Gervers K.A."/>
            <person name="Hundley H."/>
            <person name="Kuo A."/>
            <person name="LaButti K."/>
            <person name="Lang B.F."/>
            <person name="Lipzen A."/>
            <person name="O'Donnell K."/>
            <person name="Pangilinan J."/>
            <person name="Reynolds N."/>
            <person name="Sandor L."/>
            <person name="Smith M.W."/>
            <person name="Tsang A."/>
            <person name="Grigoriev I.V."/>
            <person name="Stajich J.E."/>
            <person name="Spatafora J.W."/>
        </authorList>
    </citation>
    <scope>NUCLEOTIDE SEQUENCE</scope>
    <source>
        <strain evidence="2">RSA 2281</strain>
    </source>
</reference>
<comment type="caution">
    <text evidence="2">The sequence shown here is derived from an EMBL/GenBank/DDBJ whole genome shotgun (WGS) entry which is preliminary data.</text>
</comment>
<reference evidence="2" key="1">
    <citation type="journal article" date="2022" name="IScience">
        <title>Evolution of zygomycete secretomes and the origins of terrestrial fungal ecologies.</title>
        <authorList>
            <person name="Chang Y."/>
            <person name="Wang Y."/>
            <person name="Mondo S."/>
            <person name="Ahrendt S."/>
            <person name="Andreopoulos W."/>
            <person name="Barry K."/>
            <person name="Beard J."/>
            <person name="Benny G.L."/>
            <person name="Blankenship S."/>
            <person name="Bonito G."/>
            <person name="Cuomo C."/>
            <person name="Desiro A."/>
            <person name="Gervers K.A."/>
            <person name="Hundley H."/>
            <person name="Kuo A."/>
            <person name="LaButti K."/>
            <person name="Lang B.F."/>
            <person name="Lipzen A."/>
            <person name="O'Donnell K."/>
            <person name="Pangilinan J."/>
            <person name="Reynolds N."/>
            <person name="Sandor L."/>
            <person name="Smith M.E."/>
            <person name="Tsang A."/>
            <person name="Grigoriev I.V."/>
            <person name="Stajich J.E."/>
            <person name="Spatafora J.W."/>
        </authorList>
    </citation>
    <scope>NUCLEOTIDE SEQUENCE</scope>
    <source>
        <strain evidence="2">RSA 2281</strain>
    </source>
</reference>
<evidence type="ECO:0000313" key="3">
    <source>
        <dbReference type="Proteomes" id="UP001209540"/>
    </source>
</evidence>
<name>A0AAD5PGD5_9FUNG</name>
<dbReference type="Proteomes" id="UP001209540">
    <property type="component" value="Unassembled WGS sequence"/>
</dbReference>
<keyword evidence="1" id="KW-0472">Membrane</keyword>
<keyword evidence="3" id="KW-1185">Reference proteome</keyword>
<accession>A0AAD5PGD5</accession>
<organism evidence="2 3">
    <name type="scientific">Phascolomyces articulosus</name>
    <dbReference type="NCBI Taxonomy" id="60185"/>
    <lineage>
        <taxon>Eukaryota</taxon>
        <taxon>Fungi</taxon>
        <taxon>Fungi incertae sedis</taxon>
        <taxon>Mucoromycota</taxon>
        <taxon>Mucoromycotina</taxon>
        <taxon>Mucoromycetes</taxon>
        <taxon>Mucorales</taxon>
        <taxon>Lichtheimiaceae</taxon>
        <taxon>Phascolomyces</taxon>
    </lineage>
</organism>
<protein>
    <submittedName>
        <fullName evidence="2">Uncharacterized protein</fullName>
    </submittedName>
</protein>
<sequence length="92" mass="10721">MYKHYNVSTSLVLSEEDTRAEAQRNDKNASFFSFSSFHPCIFFCSFLYIKFTSWSKRSFTIGFLICLESNIGDGVFIVIILYELLIILIRII</sequence>
<evidence type="ECO:0000313" key="2">
    <source>
        <dbReference type="EMBL" id="KAI9269028.1"/>
    </source>
</evidence>
<proteinExistence type="predicted"/>
<feature type="transmembrane region" description="Helical" evidence="1">
    <location>
        <begin position="29"/>
        <end position="49"/>
    </location>
</feature>
<dbReference type="AlphaFoldDB" id="A0AAD5PGD5"/>